<sequence>MKANLLTWRAGCKAGLAIAVGYFPVAMAFGLMAKAINVSGLEATLFSLLVFAGASQFMALNLIKAGVFSGEIILATLLLNFRHFLMSAALSTRLEDRRFWRLALVAFGITDETFALAMTREGKLNFSFLLGLEGTAYLAWVLGTVTGYLLGDGLPPAWQNSLAIGLYAMFAAILVPEGKKSARLLMVAALAGLINTGLSYLGRLPGGWNLIIAMVAAAAFALVMERGREEERCRATTSG</sequence>
<evidence type="ECO:0000313" key="10">
    <source>
        <dbReference type="Proteomes" id="UP000189933"/>
    </source>
</evidence>
<feature type="transmembrane region" description="Helical" evidence="8">
    <location>
        <begin position="157"/>
        <end position="175"/>
    </location>
</feature>
<dbReference type="RefSeq" id="WP_078664835.1">
    <property type="nucleotide sequence ID" value="NZ_FUXM01000005.1"/>
</dbReference>
<feature type="transmembrane region" description="Helical" evidence="8">
    <location>
        <begin position="182"/>
        <end position="201"/>
    </location>
</feature>
<name>A0A1T4MVJ2_9FIRM</name>
<evidence type="ECO:0000256" key="2">
    <source>
        <dbReference type="ARBA" id="ARBA00010735"/>
    </source>
</evidence>
<evidence type="ECO:0000256" key="7">
    <source>
        <dbReference type="ARBA" id="ARBA00023136"/>
    </source>
</evidence>
<keyword evidence="4" id="KW-1003">Cell membrane</keyword>
<dbReference type="OrthoDB" id="3177005at2"/>
<feature type="transmembrane region" description="Helical" evidence="8">
    <location>
        <begin position="207"/>
        <end position="224"/>
    </location>
</feature>
<keyword evidence="3" id="KW-0813">Transport</keyword>
<proteinExistence type="inferred from homology"/>
<organism evidence="9 10">
    <name type="scientific">Carboxydocella sporoproducens DSM 16521</name>
    <dbReference type="NCBI Taxonomy" id="1121270"/>
    <lineage>
        <taxon>Bacteria</taxon>
        <taxon>Bacillati</taxon>
        <taxon>Bacillota</taxon>
        <taxon>Clostridia</taxon>
        <taxon>Eubacteriales</taxon>
        <taxon>Clostridiales Family XVI. Incertae Sedis</taxon>
        <taxon>Carboxydocella</taxon>
    </lineage>
</organism>
<dbReference type="EMBL" id="FUXM01000005">
    <property type="protein sequence ID" value="SJZ71022.1"/>
    <property type="molecule type" value="Genomic_DNA"/>
</dbReference>
<evidence type="ECO:0000256" key="3">
    <source>
        <dbReference type="ARBA" id="ARBA00022448"/>
    </source>
</evidence>
<dbReference type="AlphaFoldDB" id="A0A1T4MVJ2"/>
<evidence type="ECO:0000256" key="8">
    <source>
        <dbReference type="SAM" id="Phobius"/>
    </source>
</evidence>
<dbReference type="GO" id="GO:0005886">
    <property type="term" value="C:plasma membrane"/>
    <property type="evidence" value="ECO:0007669"/>
    <property type="project" value="UniProtKB-SubCell"/>
</dbReference>
<accession>A0A1T4MVJ2</accession>
<evidence type="ECO:0000256" key="5">
    <source>
        <dbReference type="ARBA" id="ARBA00022692"/>
    </source>
</evidence>
<dbReference type="Pfam" id="PF03591">
    <property type="entry name" value="AzlC"/>
    <property type="match status" value="1"/>
</dbReference>
<dbReference type="PANTHER" id="PTHR34979:SF1">
    <property type="entry name" value="INNER MEMBRANE PROTEIN YGAZ"/>
    <property type="match status" value="1"/>
</dbReference>
<reference evidence="10" key="1">
    <citation type="submission" date="2017-02" db="EMBL/GenBank/DDBJ databases">
        <authorList>
            <person name="Varghese N."/>
            <person name="Submissions S."/>
        </authorList>
    </citation>
    <scope>NUCLEOTIDE SEQUENCE [LARGE SCALE GENOMIC DNA]</scope>
    <source>
        <strain evidence="10">DSM 16521</strain>
    </source>
</reference>
<keyword evidence="5 8" id="KW-0812">Transmembrane</keyword>
<dbReference type="PANTHER" id="PTHR34979">
    <property type="entry name" value="INNER MEMBRANE PROTEIN YGAZ"/>
    <property type="match status" value="1"/>
</dbReference>
<protein>
    <submittedName>
        <fullName evidence="9">4-azaleucine resistance probable transporter AzlC</fullName>
    </submittedName>
</protein>
<keyword evidence="6 8" id="KW-1133">Transmembrane helix</keyword>
<keyword evidence="7 8" id="KW-0472">Membrane</keyword>
<evidence type="ECO:0000256" key="4">
    <source>
        <dbReference type="ARBA" id="ARBA00022475"/>
    </source>
</evidence>
<dbReference type="Proteomes" id="UP000189933">
    <property type="component" value="Unassembled WGS sequence"/>
</dbReference>
<evidence type="ECO:0000256" key="6">
    <source>
        <dbReference type="ARBA" id="ARBA00022989"/>
    </source>
</evidence>
<dbReference type="GO" id="GO:1903785">
    <property type="term" value="P:L-valine transmembrane transport"/>
    <property type="evidence" value="ECO:0007669"/>
    <property type="project" value="TreeGrafter"/>
</dbReference>
<dbReference type="InterPro" id="IPR011606">
    <property type="entry name" value="Brnchd-chn_aa_trnsp_permease"/>
</dbReference>
<gene>
    <name evidence="9" type="ORF">SAMN02745885_00729</name>
</gene>
<keyword evidence="10" id="KW-1185">Reference proteome</keyword>
<feature type="transmembrane region" description="Helical" evidence="8">
    <location>
        <begin position="12"/>
        <end position="33"/>
    </location>
</feature>
<comment type="similarity">
    <text evidence="2">Belongs to the AzlC family.</text>
</comment>
<evidence type="ECO:0000256" key="1">
    <source>
        <dbReference type="ARBA" id="ARBA00004651"/>
    </source>
</evidence>
<comment type="subcellular location">
    <subcellularLocation>
        <location evidence="1">Cell membrane</location>
        <topology evidence="1">Multi-pass membrane protein</topology>
    </subcellularLocation>
</comment>
<evidence type="ECO:0000313" key="9">
    <source>
        <dbReference type="EMBL" id="SJZ71022.1"/>
    </source>
</evidence>
<feature type="transmembrane region" description="Helical" evidence="8">
    <location>
        <begin position="129"/>
        <end position="151"/>
    </location>
</feature>